<reference evidence="5 6" key="1">
    <citation type="submission" date="2013-08" db="EMBL/GenBank/DDBJ databases">
        <authorList>
            <person name="Huang J."/>
            <person name="Wang G."/>
        </authorList>
    </citation>
    <scope>NUCLEOTIDE SEQUENCE [LARGE SCALE GENOMIC DNA]</scope>
    <source>
        <strain evidence="5 6">JSM 076056</strain>
    </source>
</reference>
<evidence type="ECO:0000256" key="3">
    <source>
        <dbReference type="ARBA" id="ARBA00023163"/>
    </source>
</evidence>
<keyword evidence="6" id="KW-1185">Reference proteome</keyword>
<dbReference type="PROSITE" id="PS50949">
    <property type="entry name" value="HTH_GNTR"/>
    <property type="match status" value="1"/>
</dbReference>
<dbReference type="PANTHER" id="PTHR43537">
    <property type="entry name" value="TRANSCRIPTIONAL REGULATOR, GNTR FAMILY"/>
    <property type="match status" value="1"/>
</dbReference>
<name>A0A0A5GM72_9BACI</name>
<sequence length="226" mass="26959">MSERTSMIHKVYEAIKEAILFRRLAPGTQLVEQVISLRLEVSRTPIRHALKQLEQEGLVTIIPNRGAFVVQPTLAEIHQAFEIRKELEQMAARLSVHSLEEPDFEEMRRLIKQEKESYTKDSLMNYIEVNNAFHMYLAEKSGNSFLQDYMKRLLNQIDVYLMLYDIFYDVDMKQSDRFKEHEHIVQALEQKDLPRVYELLERHMEISINNMYVEKQTYHSLEDEFM</sequence>
<evidence type="ECO:0000256" key="2">
    <source>
        <dbReference type="ARBA" id="ARBA00023125"/>
    </source>
</evidence>
<dbReference type="GO" id="GO:0003700">
    <property type="term" value="F:DNA-binding transcription factor activity"/>
    <property type="evidence" value="ECO:0007669"/>
    <property type="project" value="InterPro"/>
</dbReference>
<dbReference type="InterPro" id="IPR011711">
    <property type="entry name" value="GntR_C"/>
</dbReference>
<dbReference type="GO" id="GO:0003677">
    <property type="term" value="F:DNA binding"/>
    <property type="evidence" value="ECO:0007669"/>
    <property type="project" value="UniProtKB-KW"/>
</dbReference>
<dbReference type="AlphaFoldDB" id="A0A0A5GM72"/>
<dbReference type="InterPro" id="IPR000524">
    <property type="entry name" value="Tscrpt_reg_HTH_GntR"/>
</dbReference>
<dbReference type="EMBL" id="AVPE01000004">
    <property type="protein sequence ID" value="KGX93054.1"/>
    <property type="molecule type" value="Genomic_DNA"/>
</dbReference>
<evidence type="ECO:0000256" key="1">
    <source>
        <dbReference type="ARBA" id="ARBA00023015"/>
    </source>
</evidence>
<organism evidence="5 6">
    <name type="scientific">Pontibacillus halophilus JSM 076056 = DSM 19796</name>
    <dbReference type="NCBI Taxonomy" id="1385510"/>
    <lineage>
        <taxon>Bacteria</taxon>
        <taxon>Bacillati</taxon>
        <taxon>Bacillota</taxon>
        <taxon>Bacilli</taxon>
        <taxon>Bacillales</taxon>
        <taxon>Bacillaceae</taxon>
        <taxon>Pontibacillus</taxon>
    </lineage>
</organism>
<evidence type="ECO:0000313" key="5">
    <source>
        <dbReference type="EMBL" id="KGX93054.1"/>
    </source>
</evidence>
<feature type="domain" description="HTH gntR-type" evidence="4">
    <location>
        <begin position="5"/>
        <end position="72"/>
    </location>
</feature>
<dbReference type="OrthoDB" id="574518at2"/>
<proteinExistence type="predicted"/>
<keyword evidence="1" id="KW-0805">Transcription regulation</keyword>
<dbReference type="eggNOG" id="COG1802">
    <property type="taxonomic scope" value="Bacteria"/>
</dbReference>
<dbReference type="SMART" id="SM00345">
    <property type="entry name" value="HTH_GNTR"/>
    <property type="match status" value="1"/>
</dbReference>
<dbReference type="RefSeq" id="WP_026800027.1">
    <property type="nucleotide sequence ID" value="NZ_AULI01000006.1"/>
</dbReference>
<dbReference type="Gene3D" id="1.20.120.530">
    <property type="entry name" value="GntR ligand-binding domain-like"/>
    <property type="match status" value="1"/>
</dbReference>
<dbReference type="Gene3D" id="1.10.10.10">
    <property type="entry name" value="Winged helix-like DNA-binding domain superfamily/Winged helix DNA-binding domain"/>
    <property type="match status" value="1"/>
</dbReference>
<evidence type="ECO:0000259" key="4">
    <source>
        <dbReference type="PROSITE" id="PS50949"/>
    </source>
</evidence>
<comment type="caution">
    <text evidence="5">The sequence shown here is derived from an EMBL/GenBank/DDBJ whole genome shotgun (WGS) entry which is preliminary data.</text>
</comment>
<dbReference type="Proteomes" id="UP000030528">
    <property type="component" value="Unassembled WGS sequence"/>
</dbReference>
<dbReference type="CDD" id="cd07377">
    <property type="entry name" value="WHTH_GntR"/>
    <property type="match status" value="1"/>
</dbReference>
<dbReference type="SMART" id="SM00895">
    <property type="entry name" value="FCD"/>
    <property type="match status" value="1"/>
</dbReference>
<dbReference type="Pfam" id="PF07729">
    <property type="entry name" value="FCD"/>
    <property type="match status" value="1"/>
</dbReference>
<keyword evidence="2" id="KW-0238">DNA-binding</keyword>
<evidence type="ECO:0000313" key="6">
    <source>
        <dbReference type="Proteomes" id="UP000030528"/>
    </source>
</evidence>
<keyword evidence="3" id="KW-0804">Transcription</keyword>
<dbReference type="SUPFAM" id="SSF46785">
    <property type="entry name" value="Winged helix' DNA-binding domain"/>
    <property type="match status" value="1"/>
</dbReference>
<dbReference type="Pfam" id="PF00392">
    <property type="entry name" value="GntR"/>
    <property type="match status" value="1"/>
</dbReference>
<accession>A0A0A5GM72</accession>
<dbReference type="InterPro" id="IPR008920">
    <property type="entry name" value="TF_FadR/GntR_C"/>
</dbReference>
<dbReference type="STRING" id="1385510.GCA_000425205_01594"/>
<protein>
    <recommendedName>
        <fullName evidence="4">HTH gntR-type domain-containing protein</fullName>
    </recommendedName>
</protein>
<dbReference type="PANTHER" id="PTHR43537:SF45">
    <property type="entry name" value="GNTR FAMILY REGULATORY PROTEIN"/>
    <property type="match status" value="1"/>
</dbReference>
<dbReference type="InterPro" id="IPR036388">
    <property type="entry name" value="WH-like_DNA-bd_sf"/>
</dbReference>
<gene>
    <name evidence="5" type="ORF">N781_13805</name>
</gene>
<dbReference type="SUPFAM" id="SSF48008">
    <property type="entry name" value="GntR ligand-binding domain-like"/>
    <property type="match status" value="1"/>
</dbReference>
<dbReference type="InterPro" id="IPR036390">
    <property type="entry name" value="WH_DNA-bd_sf"/>
</dbReference>